<dbReference type="InterPro" id="IPR036866">
    <property type="entry name" value="RibonucZ/Hydroxyglut_hydro"/>
</dbReference>
<dbReference type="InterPro" id="IPR050855">
    <property type="entry name" value="NDM-1-like"/>
</dbReference>
<protein>
    <submittedName>
        <fullName evidence="2">Glyoxylase-like metal-dependent hydrolase (Beta-lactamase superfamily II)</fullName>
    </submittedName>
</protein>
<dbReference type="EMBL" id="JACHNU010000006">
    <property type="protein sequence ID" value="MBB4664296.1"/>
    <property type="molecule type" value="Genomic_DNA"/>
</dbReference>
<feature type="domain" description="Metallo-beta-lactamase" evidence="1">
    <location>
        <begin position="17"/>
        <end position="229"/>
    </location>
</feature>
<dbReference type="Gene3D" id="3.60.15.10">
    <property type="entry name" value="Ribonuclease Z/Hydroxyacylglutathione hydrolase-like"/>
    <property type="match status" value="1"/>
</dbReference>
<evidence type="ECO:0000313" key="2">
    <source>
        <dbReference type="EMBL" id="MBB4664296.1"/>
    </source>
</evidence>
<dbReference type="CDD" id="cd07721">
    <property type="entry name" value="yflN-like_MBL-fold"/>
    <property type="match status" value="1"/>
</dbReference>
<dbReference type="SUPFAM" id="SSF56281">
    <property type="entry name" value="Metallo-hydrolase/oxidoreductase"/>
    <property type="match status" value="1"/>
</dbReference>
<dbReference type="AlphaFoldDB" id="A0A840IHP2"/>
<sequence>MLATDVAPGIHRVEDAHVNWYVAEADGALLLIDAGLPASRRSLARALRQLGRRVDQIAALVLTHAHFDHVGFAEFARTRLGVEVWVHDDDVPLARKPRQYTREGSTLRCLATHPDGARIVAEMGLRGAFLAPGVRVVRRFGSEPEPLPLPLPGAPVPVFTPGHTLGHVALHFPDRDAVIAGDALVTLDPYTGATGPRIVARAATADSERALRSLDALAATGATVLLPGHGEPWRDGAAAAVAQARAAGVA</sequence>
<reference evidence="2 3" key="1">
    <citation type="submission" date="2020-08" db="EMBL/GenBank/DDBJ databases">
        <title>Genomic Encyclopedia of Archaeal and Bacterial Type Strains, Phase II (KMG-II): from individual species to whole genera.</title>
        <authorList>
            <person name="Goeker M."/>
        </authorList>
    </citation>
    <scope>NUCLEOTIDE SEQUENCE [LARGE SCALE GENOMIC DNA]</scope>
    <source>
        <strain evidence="2 3">DSM 23288</strain>
    </source>
</reference>
<name>A0A840IHP2_9ACTN</name>
<dbReference type="Proteomes" id="UP000585272">
    <property type="component" value="Unassembled WGS sequence"/>
</dbReference>
<accession>A0A840IHP2</accession>
<dbReference type="Pfam" id="PF00753">
    <property type="entry name" value="Lactamase_B"/>
    <property type="match status" value="1"/>
</dbReference>
<keyword evidence="2" id="KW-0378">Hydrolase</keyword>
<proteinExistence type="predicted"/>
<evidence type="ECO:0000313" key="3">
    <source>
        <dbReference type="Proteomes" id="UP000585272"/>
    </source>
</evidence>
<keyword evidence="3" id="KW-1185">Reference proteome</keyword>
<dbReference type="SMART" id="SM00849">
    <property type="entry name" value="Lactamase_B"/>
    <property type="match status" value="1"/>
</dbReference>
<organism evidence="2 3">
    <name type="scientific">Conexibacter arvalis</name>
    <dbReference type="NCBI Taxonomy" id="912552"/>
    <lineage>
        <taxon>Bacteria</taxon>
        <taxon>Bacillati</taxon>
        <taxon>Actinomycetota</taxon>
        <taxon>Thermoleophilia</taxon>
        <taxon>Solirubrobacterales</taxon>
        <taxon>Conexibacteraceae</taxon>
        <taxon>Conexibacter</taxon>
    </lineage>
</organism>
<comment type="caution">
    <text evidence="2">The sequence shown here is derived from an EMBL/GenBank/DDBJ whole genome shotgun (WGS) entry which is preliminary data.</text>
</comment>
<gene>
    <name evidence="2" type="ORF">BDZ31_003899</name>
</gene>
<dbReference type="PANTHER" id="PTHR42951:SF14">
    <property type="entry name" value="METALLO-BETA-LACTAMASE SUPERFAMILY PROTEIN"/>
    <property type="match status" value="1"/>
</dbReference>
<dbReference type="PANTHER" id="PTHR42951">
    <property type="entry name" value="METALLO-BETA-LACTAMASE DOMAIN-CONTAINING"/>
    <property type="match status" value="1"/>
</dbReference>
<evidence type="ECO:0000259" key="1">
    <source>
        <dbReference type="SMART" id="SM00849"/>
    </source>
</evidence>
<dbReference type="GO" id="GO:0016787">
    <property type="term" value="F:hydrolase activity"/>
    <property type="evidence" value="ECO:0007669"/>
    <property type="project" value="UniProtKB-KW"/>
</dbReference>
<dbReference type="InterPro" id="IPR001279">
    <property type="entry name" value="Metallo-B-lactamas"/>
</dbReference>
<dbReference type="RefSeq" id="WP_183344183.1">
    <property type="nucleotide sequence ID" value="NZ_JACHNU010000006.1"/>
</dbReference>